<comment type="caution">
    <text evidence="2">The sequence shown here is derived from an EMBL/GenBank/DDBJ whole genome shotgun (WGS) entry which is preliminary data.</text>
</comment>
<keyword evidence="3" id="KW-1185">Reference proteome</keyword>
<accession>A0ABQ2V8G0</accession>
<gene>
    <name evidence="2" type="ORF">GCM10010211_37570</name>
</gene>
<evidence type="ECO:0000256" key="1">
    <source>
        <dbReference type="SAM" id="MobiDB-lite"/>
    </source>
</evidence>
<organism evidence="2 3">
    <name type="scientific">Streptomyces albospinus</name>
    <dbReference type="NCBI Taxonomy" id="285515"/>
    <lineage>
        <taxon>Bacteria</taxon>
        <taxon>Bacillati</taxon>
        <taxon>Actinomycetota</taxon>
        <taxon>Actinomycetes</taxon>
        <taxon>Kitasatosporales</taxon>
        <taxon>Streptomycetaceae</taxon>
        <taxon>Streptomyces</taxon>
    </lineage>
</organism>
<sequence length="119" mass="12794">MPKSRGGRAPAVQSAKAVEPTAGTHQHRLVALIADMVPGARTLRVSQREPGRSWPSPYARAYDAQGQHIALNRAQGMTVARWVIRAHPELIWDEAYDLDLTTGALRPGADAYAATGGGR</sequence>
<reference evidence="3" key="1">
    <citation type="journal article" date="2019" name="Int. J. Syst. Evol. Microbiol.">
        <title>The Global Catalogue of Microorganisms (GCM) 10K type strain sequencing project: providing services to taxonomists for standard genome sequencing and annotation.</title>
        <authorList>
            <consortium name="The Broad Institute Genomics Platform"/>
            <consortium name="The Broad Institute Genome Sequencing Center for Infectious Disease"/>
            <person name="Wu L."/>
            <person name="Ma J."/>
        </authorList>
    </citation>
    <scope>NUCLEOTIDE SEQUENCE [LARGE SCALE GENOMIC DNA]</scope>
    <source>
        <strain evidence="3">JCM 3399</strain>
    </source>
</reference>
<evidence type="ECO:0000313" key="3">
    <source>
        <dbReference type="Proteomes" id="UP000654471"/>
    </source>
</evidence>
<dbReference type="EMBL" id="BMRP01000012">
    <property type="protein sequence ID" value="GGU68683.1"/>
    <property type="molecule type" value="Genomic_DNA"/>
</dbReference>
<evidence type="ECO:0008006" key="4">
    <source>
        <dbReference type="Google" id="ProtNLM"/>
    </source>
</evidence>
<feature type="region of interest" description="Disordered" evidence="1">
    <location>
        <begin position="1"/>
        <end position="23"/>
    </location>
</feature>
<dbReference type="Proteomes" id="UP000654471">
    <property type="component" value="Unassembled WGS sequence"/>
</dbReference>
<evidence type="ECO:0000313" key="2">
    <source>
        <dbReference type="EMBL" id="GGU68683.1"/>
    </source>
</evidence>
<protein>
    <recommendedName>
        <fullName evidence="4">Transcriptional regulator</fullName>
    </recommendedName>
</protein>
<proteinExistence type="predicted"/>
<name>A0ABQ2V8G0_9ACTN</name>
<dbReference type="RefSeq" id="WP_189301407.1">
    <property type="nucleotide sequence ID" value="NZ_BMRP01000012.1"/>
</dbReference>